<evidence type="ECO:0000313" key="2">
    <source>
        <dbReference type="Proteomes" id="UP000241818"/>
    </source>
</evidence>
<dbReference type="OrthoDB" id="2679825at2759"/>
<dbReference type="Pfam" id="PF21858">
    <property type="entry name" value="DUF6914"/>
    <property type="match status" value="1"/>
</dbReference>
<proteinExistence type="predicted"/>
<gene>
    <name evidence="1" type="ORF">M430DRAFT_139827</name>
</gene>
<sequence length="180" mass="20718">MTRGKDRLYVVLYAGGNRPVNMPGREDQYHWALLVGPKKEKKKSRAVLHHAQERLRETGIGTEFFYDRRDVPTGATYMSLVRVMIGKVENKDVLADTIKGVQIRNEDPEWNCVIWVKEALEALLLAGALGTNNAAWEKVRETVMWYMEKKKEEHRYDGQGGFDMDKPATFDMLKDKETIA</sequence>
<dbReference type="Proteomes" id="UP000241818">
    <property type="component" value="Unassembled WGS sequence"/>
</dbReference>
<dbReference type="RefSeq" id="XP_024720878.1">
    <property type="nucleotide sequence ID" value="XM_024862631.1"/>
</dbReference>
<dbReference type="InParanoid" id="A0A2T3B1T7"/>
<evidence type="ECO:0000313" key="1">
    <source>
        <dbReference type="EMBL" id="PSS18526.1"/>
    </source>
</evidence>
<accession>A0A2T3B1T7</accession>
<dbReference type="InterPro" id="IPR054208">
    <property type="entry name" value="DUF6914"/>
</dbReference>
<dbReference type="GeneID" id="36570712"/>
<keyword evidence="2" id="KW-1185">Reference proteome</keyword>
<protein>
    <submittedName>
        <fullName evidence="1">Uncharacterized protein</fullName>
    </submittedName>
</protein>
<name>A0A2T3B1T7_AMORE</name>
<reference evidence="1 2" key="1">
    <citation type="journal article" date="2018" name="New Phytol.">
        <title>Comparative genomics and transcriptomics depict ericoid mycorrhizal fungi as versatile saprotrophs and plant mutualists.</title>
        <authorList>
            <person name="Martino E."/>
            <person name="Morin E."/>
            <person name="Grelet G.A."/>
            <person name="Kuo A."/>
            <person name="Kohler A."/>
            <person name="Daghino S."/>
            <person name="Barry K.W."/>
            <person name="Cichocki N."/>
            <person name="Clum A."/>
            <person name="Dockter R.B."/>
            <person name="Hainaut M."/>
            <person name="Kuo R.C."/>
            <person name="LaButti K."/>
            <person name="Lindahl B.D."/>
            <person name="Lindquist E.A."/>
            <person name="Lipzen A."/>
            <person name="Khouja H.R."/>
            <person name="Magnuson J."/>
            <person name="Murat C."/>
            <person name="Ohm R.A."/>
            <person name="Singer S.W."/>
            <person name="Spatafora J.W."/>
            <person name="Wang M."/>
            <person name="Veneault-Fourrey C."/>
            <person name="Henrissat B."/>
            <person name="Grigoriev I.V."/>
            <person name="Martin F.M."/>
            <person name="Perotto S."/>
        </authorList>
    </citation>
    <scope>NUCLEOTIDE SEQUENCE [LARGE SCALE GENOMIC DNA]</scope>
    <source>
        <strain evidence="1 2">ATCC 22711</strain>
    </source>
</reference>
<organism evidence="1 2">
    <name type="scientific">Amorphotheca resinae ATCC 22711</name>
    <dbReference type="NCBI Taxonomy" id="857342"/>
    <lineage>
        <taxon>Eukaryota</taxon>
        <taxon>Fungi</taxon>
        <taxon>Dikarya</taxon>
        <taxon>Ascomycota</taxon>
        <taxon>Pezizomycotina</taxon>
        <taxon>Leotiomycetes</taxon>
        <taxon>Helotiales</taxon>
        <taxon>Amorphothecaceae</taxon>
        <taxon>Amorphotheca</taxon>
    </lineage>
</organism>
<dbReference type="AlphaFoldDB" id="A0A2T3B1T7"/>
<dbReference type="EMBL" id="KZ679011">
    <property type="protein sequence ID" value="PSS18526.1"/>
    <property type="molecule type" value="Genomic_DNA"/>
</dbReference>